<dbReference type="EMBL" id="WWSB01000018">
    <property type="protein sequence ID" value="MZK18878.1"/>
    <property type="molecule type" value="Genomic_DNA"/>
</dbReference>
<keyword evidence="6" id="KW-0411">Iron-sulfur</keyword>
<feature type="domain" description="Radical SAM core" evidence="7">
    <location>
        <begin position="81"/>
        <end position="336"/>
    </location>
</feature>
<comment type="caution">
    <text evidence="8">The sequence shown here is derived from an EMBL/GenBank/DDBJ whole genome shotgun (WGS) entry which is preliminary data.</text>
</comment>
<evidence type="ECO:0000256" key="2">
    <source>
        <dbReference type="ARBA" id="ARBA00022485"/>
    </source>
</evidence>
<keyword evidence="4" id="KW-0479">Metal-binding</keyword>
<dbReference type="InterPro" id="IPR058240">
    <property type="entry name" value="rSAM_sf"/>
</dbReference>
<dbReference type="InterPro" id="IPR013785">
    <property type="entry name" value="Aldolase_TIM"/>
</dbReference>
<dbReference type="AlphaFoldDB" id="A0A845KPL1"/>
<evidence type="ECO:0000256" key="4">
    <source>
        <dbReference type="ARBA" id="ARBA00022723"/>
    </source>
</evidence>
<evidence type="ECO:0000256" key="5">
    <source>
        <dbReference type="ARBA" id="ARBA00023004"/>
    </source>
</evidence>
<dbReference type="GO" id="GO:0016491">
    <property type="term" value="F:oxidoreductase activity"/>
    <property type="evidence" value="ECO:0007669"/>
    <property type="project" value="InterPro"/>
</dbReference>
<evidence type="ECO:0000256" key="1">
    <source>
        <dbReference type="ARBA" id="ARBA00001966"/>
    </source>
</evidence>
<name>A0A845KPL1_9FIRM</name>
<evidence type="ECO:0000259" key="7">
    <source>
        <dbReference type="PROSITE" id="PS51918"/>
    </source>
</evidence>
<dbReference type="Pfam" id="PF04055">
    <property type="entry name" value="Radical_SAM"/>
    <property type="match status" value="1"/>
</dbReference>
<dbReference type="SFLD" id="SFLDS00029">
    <property type="entry name" value="Radical_SAM"/>
    <property type="match status" value="1"/>
</dbReference>
<dbReference type="SFLD" id="SFLDG01386">
    <property type="entry name" value="main_SPASM_domain-containing"/>
    <property type="match status" value="1"/>
</dbReference>
<dbReference type="SFLD" id="SFLDG01384">
    <property type="entry name" value="thioether_bond_formation_requi"/>
    <property type="match status" value="1"/>
</dbReference>
<proteinExistence type="predicted"/>
<organism evidence="8 9">
    <name type="scientific">Dorea longicatena</name>
    <dbReference type="NCBI Taxonomy" id="88431"/>
    <lineage>
        <taxon>Bacteria</taxon>
        <taxon>Bacillati</taxon>
        <taxon>Bacillota</taxon>
        <taxon>Clostridia</taxon>
        <taxon>Lachnospirales</taxon>
        <taxon>Lachnospiraceae</taxon>
        <taxon>Dorea</taxon>
    </lineage>
</organism>
<dbReference type="InterPro" id="IPR023867">
    <property type="entry name" value="Sulphatase_maturase_rSAM"/>
</dbReference>
<reference evidence="8 9" key="1">
    <citation type="journal article" date="2019" name="Nat. Med.">
        <title>A library of human gut bacterial isolates paired with longitudinal multiomics data enables mechanistic microbiome research.</title>
        <authorList>
            <person name="Poyet M."/>
            <person name="Groussin M."/>
            <person name="Gibbons S.M."/>
            <person name="Avila-Pacheco J."/>
            <person name="Jiang X."/>
            <person name="Kearney S.M."/>
            <person name="Perrotta A.R."/>
            <person name="Berdy B."/>
            <person name="Zhao S."/>
            <person name="Lieberman T.D."/>
            <person name="Swanson P.K."/>
            <person name="Smith M."/>
            <person name="Roesemann S."/>
            <person name="Alexander J.E."/>
            <person name="Rich S.A."/>
            <person name="Livny J."/>
            <person name="Vlamakis H."/>
            <person name="Clish C."/>
            <person name="Bullock K."/>
            <person name="Deik A."/>
            <person name="Scott J."/>
            <person name="Pierce K.A."/>
            <person name="Xavier R.J."/>
            <person name="Alm E.J."/>
        </authorList>
    </citation>
    <scope>NUCLEOTIDE SEQUENCE [LARGE SCALE GENOMIC DNA]</scope>
    <source>
        <strain evidence="8 9">BIOML-A7</strain>
    </source>
</reference>
<dbReference type="PROSITE" id="PS51918">
    <property type="entry name" value="RADICAL_SAM"/>
    <property type="match status" value="1"/>
</dbReference>
<dbReference type="GO" id="GO:0046872">
    <property type="term" value="F:metal ion binding"/>
    <property type="evidence" value="ECO:0007669"/>
    <property type="project" value="UniProtKB-KW"/>
</dbReference>
<comment type="cofactor">
    <cofactor evidence="1">
        <name>[4Fe-4S] cluster</name>
        <dbReference type="ChEBI" id="CHEBI:49883"/>
    </cofactor>
</comment>
<dbReference type="RefSeq" id="WP_161159653.1">
    <property type="nucleotide sequence ID" value="NZ_JAAIMW010000014.1"/>
</dbReference>
<keyword evidence="2" id="KW-0004">4Fe-4S</keyword>
<dbReference type="SFLD" id="SFLDG01067">
    <property type="entry name" value="SPASM/twitch_domain_containing"/>
    <property type="match status" value="1"/>
</dbReference>
<dbReference type="InterPro" id="IPR007197">
    <property type="entry name" value="rSAM"/>
</dbReference>
<sequence length="793" mass="92258">MEYNKKGPFIHLFQTPLGYYFYDVNTNQIIKINNDIYTILQNYTEECKNNEQILKLYEAGLLKTNRVQKIKHPYTELLPYALKRKVHILILQITQNCNLRCEYCLYSGGYKTRKHQNKRMNWITAKEAIDFLKAHSNEKKKVYIAFYGGEPLLEFELIRKCVHYAQSIMPGKEIEYSMTTNGTLLNKEVIEYLVKNNFKITVSIDGPKEVHDRSRHFADTDKGSFDVILENLRYFREKHLKFYEKNVGFNSVVSTEYNFSCSDDFFKEEELFKDSIFALSGISESFSKNKNVVSSQYMEEEQYELFKLFLSFFSRVNQENVSVLLREYVRHLIGFEQKMKDGVRNELPEIWHRSGPCIPGVVRLFVNAYGDFFPCEKVSELAQICKIGNLKEGFNIEKIENILNIEKETQKECQDCWAYSECTSCVRFCDDCADKNTENILSNCKKIRSSVDETFKDYTVLKELGASLFRKDAETILNSDEKIEITVPIIAIGNLLIGMEKEGEQVAEKVKRQMECMGYRVGILNGNDLINKALSIPKNIIEINKSIKRYELEEKLDLIIMIIPGNIAEISDRLYGDGGAYLYILSQSIAIDGLIVNVPYSEYYFNERQNIKSEIERSGGIKVYLNIVPKYLDIAVSEEENEVDFLTLSSDFVKNKIDMYHAEDVYCVNDFTSLNDLIIELIEELASYVEDVKCEDLKTFNMDIKDVEKCISDIFEKIGLTKDLIQKAKQESIFGNKIRMRARELLIVFFEIERVFNIYFTEEEINDFSFASINSIIECVKKHLKNKSDVINK</sequence>
<dbReference type="PROSITE" id="PS01305">
    <property type="entry name" value="MOAA_NIFB_PQQE"/>
    <property type="match status" value="1"/>
</dbReference>
<evidence type="ECO:0000256" key="6">
    <source>
        <dbReference type="ARBA" id="ARBA00023014"/>
    </source>
</evidence>
<dbReference type="Gene3D" id="3.20.20.70">
    <property type="entry name" value="Aldolase class I"/>
    <property type="match status" value="1"/>
</dbReference>
<accession>A0A845KPL1</accession>
<dbReference type="Proteomes" id="UP000446719">
    <property type="component" value="Unassembled WGS sequence"/>
</dbReference>
<dbReference type="GO" id="GO:0051539">
    <property type="term" value="F:4 iron, 4 sulfur cluster binding"/>
    <property type="evidence" value="ECO:0007669"/>
    <property type="project" value="UniProtKB-KW"/>
</dbReference>
<dbReference type="NCBIfam" id="TIGR04068">
    <property type="entry name" value="rSAM_ocin_clost"/>
    <property type="match status" value="1"/>
</dbReference>
<protein>
    <submittedName>
        <fullName evidence="8">Cys-rich peptide radical SAM maturase CcpM</fullName>
    </submittedName>
</protein>
<dbReference type="InterPro" id="IPR024001">
    <property type="entry name" value="Cys-rich_pep_rSAM_mat_CcpM"/>
</dbReference>
<dbReference type="PANTHER" id="PTHR43273">
    <property type="entry name" value="ANAEROBIC SULFATASE-MATURATING ENZYME HOMOLOG ASLB-RELATED"/>
    <property type="match status" value="1"/>
</dbReference>
<evidence type="ECO:0000256" key="3">
    <source>
        <dbReference type="ARBA" id="ARBA00022691"/>
    </source>
</evidence>
<dbReference type="InterPro" id="IPR000385">
    <property type="entry name" value="MoaA_NifB_PqqE_Fe-S-bd_CS"/>
</dbReference>
<evidence type="ECO:0000313" key="8">
    <source>
        <dbReference type="EMBL" id="MZK18878.1"/>
    </source>
</evidence>
<gene>
    <name evidence="8" type="primary">ccpM</name>
    <name evidence="8" type="ORF">GT565_12320</name>
</gene>
<keyword evidence="5" id="KW-0408">Iron</keyword>
<dbReference type="CDD" id="cd01335">
    <property type="entry name" value="Radical_SAM"/>
    <property type="match status" value="1"/>
</dbReference>
<evidence type="ECO:0000313" key="9">
    <source>
        <dbReference type="Proteomes" id="UP000446719"/>
    </source>
</evidence>
<keyword evidence="3" id="KW-0949">S-adenosyl-L-methionine</keyword>
<dbReference type="PANTHER" id="PTHR43273:SF8">
    <property type="entry name" value="RADICAL SAM DOMAIN PROTEIN"/>
    <property type="match status" value="1"/>
</dbReference>
<dbReference type="SUPFAM" id="SSF102114">
    <property type="entry name" value="Radical SAM enzymes"/>
    <property type="match status" value="1"/>
</dbReference>